<dbReference type="Proteomes" id="UP000827976">
    <property type="component" value="Chromosome 15"/>
</dbReference>
<protein>
    <submittedName>
        <fullName evidence="1">Uncharacterized protein</fullName>
    </submittedName>
</protein>
<sequence length="136" mass="15306">MSYFGKSLVIDFLRSRASFSQDAARRREARRGEIRAVSMSKLDQVDNVKGGNTLGLTNDGRGQPQGTHSWMPETERNDAKKSAIHAEIARVNQLPPNSSYAVHRMRVLNKILHLMAIERSRSQDEELELLFAGLSL</sequence>
<evidence type="ECO:0000313" key="2">
    <source>
        <dbReference type="Proteomes" id="UP000827976"/>
    </source>
</evidence>
<evidence type="ECO:0000313" key="1">
    <source>
        <dbReference type="EMBL" id="KAH7662356.1"/>
    </source>
</evidence>
<gene>
    <name evidence="1" type="ORF">IHE45_15G129500</name>
</gene>
<organism evidence="1 2">
    <name type="scientific">Dioscorea alata</name>
    <name type="common">Purple yam</name>
    <dbReference type="NCBI Taxonomy" id="55571"/>
    <lineage>
        <taxon>Eukaryota</taxon>
        <taxon>Viridiplantae</taxon>
        <taxon>Streptophyta</taxon>
        <taxon>Embryophyta</taxon>
        <taxon>Tracheophyta</taxon>
        <taxon>Spermatophyta</taxon>
        <taxon>Magnoliopsida</taxon>
        <taxon>Liliopsida</taxon>
        <taxon>Dioscoreales</taxon>
        <taxon>Dioscoreaceae</taxon>
        <taxon>Dioscorea</taxon>
    </lineage>
</organism>
<name>A0ACB7UPM9_DIOAL</name>
<accession>A0ACB7UPM9</accession>
<dbReference type="EMBL" id="CM037025">
    <property type="protein sequence ID" value="KAH7662356.1"/>
    <property type="molecule type" value="Genomic_DNA"/>
</dbReference>
<keyword evidence="2" id="KW-1185">Reference proteome</keyword>
<reference evidence="2" key="1">
    <citation type="journal article" date="2022" name="Nat. Commun.">
        <title>Chromosome evolution and the genetic basis of agronomically important traits in greater yam.</title>
        <authorList>
            <person name="Bredeson J.V."/>
            <person name="Lyons J.B."/>
            <person name="Oniyinde I.O."/>
            <person name="Okereke N.R."/>
            <person name="Kolade O."/>
            <person name="Nnabue I."/>
            <person name="Nwadili C.O."/>
            <person name="Hribova E."/>
            <person name="Parker M."/>
            <person name="Nwogha J."/>
            <person name="Shu S."/>
            <person name="Carlson J."/>
            <person name="Kariba R."/>
            <person name="Muthemba S."/>
            <person name="Knop K."/>
            <person name="Barton G.J."/>
            <person name="Sherwood A.V."/>
            <person name="Lopez-Montes A."/>
            <person name="Asiedu R."/>
            <person name="Jamnadass R."/>
            <person name="Muchugi A."/>
            <person name="Goodstein D."/>
            <person name="Egesi C.N."/>
            <person name="Featherston J."/>
            <person name="Asfaw A."/>
            <person name="Simpson G.G."/>
            <person name="Dolezel J."/>
            <person name="Hendre P.S."/>
            <person name="Van Deynze A."/>
            <person name="Kumar P.L."/>
            <person name="Obidiegwu J.E."/>
            <person name="Bhattacharjee R."/>
            <person name="Rokhsar D.S."/>
        </authorList>
    </citation>
    <scope>NUCLEOTIDE SEQUENCE [LARGE SCALE GENOMIC DNA]</scope>
    <source>
        <strain evidence="2">cv. TDa95/00328</strain>
    </source>
</reference>
<proteinExistence type="predicted"/>
<comment type="caution">
    <text evidence="1">The sequence shown here is derived from an EMBL/GenBank/DDBJ whole genome shotgun (WGS) entry which is preliminary data.</text>
</comment>